<evidence type="ECO:0000256" key="6">
    <source>
        <dbReference type="ARBA" id="ARBA00022989"/>
    </source>
</evidence>
<dbReference type="PANTHER" id="PTHR36488">
    <property type="entry name" value="CASP-LIKE PROTEIN 1U1"/>
    <property type="match status" value="1"/>
</dbReference>
<dbReference type="InterPro" id="IPR006459">
    <property type="entry name" value="CASP/CASPL"/>
</dbReference>
<evidence type="ECO:0000313" key="11">
    <source>
        <dbReference type="Proteomes" id="UP001279734"/>
    </source>
</evidence>
<evidence type="ECO:0000313" key="10">
    <source>
        <dbReference type="EMBL" id="GMH16714.1"/>
    </source>
</evidence>
<keyword evidence="5 8" id="KW-0812">Transmembrane</keyword>
<keyword evidence="4 8" id="KW-1003">Cell membrane</keyword>
<sequence length="171" mass="18572">MKSLHKVSHGAQIFLRIFALVASAISAWLMLTAEEKAIVYGMAMSAKYSYSPAFKFAAFANVVASAFALLSLCLTFIVIRKGNPSNYFFLFMHDLVIMSVVLGGCAAATAIGYVGKYGNSEAGWLPICDHFTSFCNRVTSSVILSYASTVSFLFLTVISALNSRQFRLSNS</sequence>
<keyword evidence="11" id="KW-1185">Reference proteome</keyword>
<dbReference type="Proteomes" id="UP001279734">
    <property type="component" value="Unassembled WGS sequence"/>
</dbReference>
<comment type="caution">
    <text evidence="10">The sequence shown here is derived from an EMBL/GenBank/DDBJ whole genome shotgun (WGS) entry which is preliminary data.</text>
</comment>
<feature type="transmembrane region" description="Helical" evidence="8">
    <location>
        <begin position="53"/>
        <end position="79"/>
    </location>
</feature>
<dbReference type="NCBIfam" id="TIGR01569">
    <property type="entry name" value="A_tha_TIGR01569"/>
    <property type="match status" value="1"/>
</dbReference>
<feature type="transmembrane region" description="Helical" evidence="8">
    <location>
        <begin position="12"/>
        <end position="33"/>
    </location>
</feature>
<dbReference type="AlphaFoldDB" id="A0AAD3STS6"/>
<evidence type="ECO:0000256" key="2">
    <source>
        <dbReference type="ARBA" id="ARBA00007651"/>
    </source>
</evidence>
<dbReference type="GO" id="GO:0005886">
    <property type="term" value="C:plasma membrane"/>
    <property type="evidence" value="ECO:0007669"/>
    <property type="project" value="UniProtKB-SubCell"/>
</dbReference>
<organism evidence="10 11">
    <name type="scientific">Nepenthes gracilis</name>
    <name type="common">Slender pitcher plant</name>
    <dbReference type="NCBI Taxonomy" id="150966"/>
    <lineage>
        <taxon>Eukaryota</taxon>
        <taxon>Viridiplantae</taxon>
        <taxon>Streptophyta</taxon>
        <taxon>Embryophyta</taxon>
        <taxon>Tracheophyta</taxon>
        <taxon>Spermatophyta</taxon>
        <taxon>Magnoliopsida</taxon>
        <taxon>eudicotyledons</taxon>
        <taxon>Gunneridae</taxon>
        <taxon>Pentapetalae</taxon>
        <taxon>Caryophyllales</taxon>
        <taxon>Nepenthaceae</taxon>
        <taxon>Nepenthes</taxon>
    </lineage>
</organism>
<comment type="subunit">
    <text evidence="3 8">Homodimer and heterodimers.</text>
</comment>
<comment type="subcellular location">
    <subcellularLocation>
        <location evidence="1 8">Cell membrane</location>
        <topology evidence="1 8">Multi-pass membrane protein</topology>
    </subcellularLocation>
</comment>
<evidence type="ECO:0000256" key="5">
    <source>
        <dbReference type="ARBA" id="ARBA00022692"/>
    </source>
</evidence>
<name>A0AAD3STS6_NEPGR</name>
<evidence type="ECO:0000256" key="4">
    <source>
        <dbReference type="ARBA" id="ARBA00022475"/>
    </source>
</evidence>
<proteinExistence type="inferred from homology"/>
<feature type="transmembrane region" description="Helical" evidence="8">
    <location>
        <begin position="143"/>
        <end position="161"/>
    </location>
</feature>
<comment type="similarity">
    <text evidence="2 8">Belongs to the Casparian strip membrane proteins (CASP) family.</text>
</comment>
<dbReference type="InterPro" id="IPR006702">
    <property type="entry name" value="CASP_dom"/>
</dbReference>
<dbReference type="PANTHER" id="PTHR36488:SF8">
    <property type="entry name" value="CASP-LIKE PROTEIN 1U1"/>
    <property type="match status" value="1"/>
</dbReference>
<dbReference type="EMBL" id="BSYO01000017">
    <property type="protein sequence ID" value="GMH16714.1"/>
    <property type="molecule type" value="Genomic_DNA"/>
</dbReference>
<protein>
    <recommendedName>
        <fullName evidence="8">CASP-like protein</fullName>
    </recommendedName>
</protein>
<evidence type="ECO:0000259" key="9">
    <source>
        <dbReference type="Pfam" id="PF04535"/>
    </source>
</evidence>
<feature type="domain" description="Casparian strip membrane protein" evidence="9">
    <location>
        <begin position="9"/>
        <end position="149"/>
    </location>
</feature>
<accession>A0AAD3STS6</accession>
<dbReference type="InterPro" id="IPR044173">
    <property type="entry name" value="CASPL"/>
</dbReference>
<evidence type="ECO:0000256" key="1">
    <source>
        <dbReference type="ARBA" id="ARBA00004651"/>
    </source>
</evidence>
<reference evidence="10" key="1">
    <citation type="submission" date="2023-05" db="EMBL/GenBank/DDBJ databases">
        <title>Nepenthes gracilis genome sequencing.</title>
        <authorList>
            <person name="Fukushima K."/>
        </authorList>
    </citation>
    <scope>NUCLEOTIDE SEQUENCE</scope>
    <source>
        <strain evidence="10">SING2019-196</strain>
    </source>
</reference>
<gene>
    <name evidence="10" type="ORF">Nepgr_018555</name>
</gene>
<evidence type="ECO:0000256" key="3">
    <source>
        <dbReference type="ARBA" id="ARBA00011489"/>
    </source>
</evidence>
<evidence type="ECO:0000256" key="7">
    <source>
        <dbReference type="ARBA" id="ARBA00023136"/>
    </source>
</evidence>
<evidence type="ECO:0000256" key="8">
    <source>
        <dbReference type="RuleBase" id="RU361233"/>
    </source>
</evidence>
<feature type="transmembrane region" description="Helical" evidence="8">
    <location>
        <begin position="91"/>
        <end position="114"/>
    </location>
</feature>
<dbReference type="Pfam" id="PF04535">
    <property type="entry name" value="CASP_dom"/>
    <property type="match status" value="1"/>
</dbReference>
<keyword evidence="7 8" id="KW-0472">Membrane</keyword>
<keyword evidence="6 8" id="KW-1133">Transmembrane helix</keyword>